<keyword evidence="2" id="KW-0472">Membrane</keyword>
<dbReference type="Pfam" id="PF24841">
    <property type="entry name" value="DUF7719"/>
    <property type="match status" value="1"/>
</dbReference>
<accession>A0A6G1IKS5</accession>
<keyword evidence="2" id="KW-0812">Transmembrane</keyword>
<protein>
    <recommendedName>
        <fullName evidence="3">DUF7719 domain-containing protein</fullName>
    </recommendedName>
</protein>
<evidence type="ECO:0000313" key="4">
    <source>
        <dbReference type="EMBL" id="KAF2678590.1"/>
    </source>
</evidence>
<evidence type="ECO:0000259" key="3">
    <source>
        <dbReference type="Pfam" id="PF24841"/>
    </source>
</evidence>
<proteinExistence type="predicted"/>
<feature type="domain" description="DUF7719" evidence="3">
    <location>
        <begin position="145"/>
        <end position="212"/>
    </location>
</feature>
<dbReference type="EMBL" id="MU005611">
    <property type="protein sequence ID" value="KAF2678590.1"/>
    <property type="molecule type" value="Genomic_DNA"/>
</dbReference>
<feature type="region of interest" description="Disordered" evidence="1">
    <location>
        <begin position="1"/>
        <end position="29"/>
    </location>
</feature>
<keyword evidence="5" id="KW-1185">Reference proteome</keyword>
<evidence type="ECO:0000256" key="2">
    <source>
        <dbReference type="SAM" id="Phobius"/>
    </source>
</evidence>
<dbReference type="Proteomes" id="UP000799291">
    <property type="component" value="Unassembled WGS sequence"/>
</dbReference>
<feature type="transmembrane region" description="Helical" evidence="2">
    <location>
        <begin position="144"/>
        <end position="162"/>
    </location>
</feature>
<evidence type="ECO:0000313" key="5">
    <source>
        <dbReference type="Proteomes" id="UP000799291"/>
    </source>
</evidence>
<dbReference type="InterPro" id="IPR056136">
    <property type="entry name" value="DUF7719"/>
</dbReference>
<dbReference type="AlphaFoldDB" id="A0A6G1IKS5"/>
<dbReference type="PANTHER" id="PTHR37846:SF1">
    <property type="entry name" value="DEACETYLASE-LIKE PROTEIN"/>
    <property type="match status" value="1"/>
</dbReference>
<keyword evidence="2" id="KW-1133">Transmembrane helix</keyword>
<reference evidence="4" key="1">
    <citation type="journal article" date="2020" name="Stud. Mycol.">
        <title>101 Dothideomycetes genomes: a test case for predicting lifestyles and emergence of pathogens.</title>
        <authorList>
            <person name="Haridas S."/>
            <person name="Albert R."/>
            <person name="Binder M."/>
            <person name="Bloem J."/>
            <person name="Labutti K."/>
            <person name="Salamov A."/>
            <person name="Andreopoulos B."/>
            <person name="Baker S."/>
            <person name="Barry K."/>
            <person name="Bills G."/>
            <person name="Bluhm B."/>
            <person name="Cannon C."/>
            <person name="Castanera R."/>
            <person name="Culley D."/>
            <person name="Daum C."/>
            <person name="Ezra D."/>
            <person name="Gonzalez J."/>
            <person name="Henrissat B."/>
            <person name="Kuo A."/>
            <person name="Liang C."/>
            <person name="Lipzen A."/>
            <person name="Lutzoni F."/>
            <person name="Magnuson J."/>
            <person name="Mondo S."/>
            <person name="Nolan M."/>
            <person name="Ohm R."/>
            <person name="Pangilinan J."/>
            <person name="Park H.-J."/>
            <person name="Ramirez L."/>
            <person name="Alfaro M."/>
            <person name="Sun H."/>
            <person name="Tritt A."/>
            <person name="Yoshinaga Y."/>
            <person name="Zwiers L.-H."/>
            <person name="Turgeon B."/>
            <person name="Goodwin S."/>
            <person name="Spatafora J."/>
            <person name="Crous P."/>
            <person name="Grigoriev I."/>
        </authorList>
    </citation>
    <scope>NUCLEOTIDE SEQUENCE</scope>
    <source>
        <strain evidence="4">CBS 122367</strain>
    </source>
</reference>
<gene>
    <name evidence="4" type="ORF">K458DRAFT_137342</name>
</gene>
<evidence type="ECO:0000256" key="1">
    <source>
        <dbReference type="SAM" id="MobiDB-lite"/>
    </source>
</evidence>
<organism evidence="4 5">
    <name type="scientific">Lentithecium fluviatile CBS 122367</name>
    <dbReference type="NCBI Taxonomy" id="1168545"/>
    <lineage>
        <taxon>Eukaryota</taxon>
        <taxon>Fungi</taxon>
        <taxon>Dikarya</taxon>
        <taxon>Ascomycota</taxon>
        <taxon>Pezizomycotina</taxon>
        <taxon>Dothideomycetes</taxon>
        <taxon>Pleosporomycetidae</taxon>
        <taxon>Pleosporales</taxon>
        <taxon>Massarineae</taxon>
        <taxon>Lentitheciaceae</taxon>
        <taxon>Lentithecium</taxon>
    </lineage>
</organism>
<feature type="transmembrane region" description="Helical" evidence="2">
    <location>
        <begin position="182"/>
        <end position="208"/>
    </location>
</feature>
<dbReference type="PANTHER" id="PTHR37846">
    <property type="entry name" value="YALI0B21296P"/>
    <property type="match status" value="1"/>
</dbReference>
<dbReference type="OrthoDB" id="5597489at2759"/>
<sequence length="214" mass="23797">MGGNRKERRAAGQKGSSGDTRGVFQPTTDIDEDGVNYILKHPDYSGPKGKTLFELAEERQKELNKGKPGFAADPEDPVGPFGDAILYSISMAMLHFTLDVVVYNQYREAIVWNEIFKRAASAFPIFLTLVYLTHVEFSTRYPLIRNLLFMAGGIATGCYLVYSANEHGYFYVMKAAPPVASLGIWSVVEMDVLYAAANAAIVFGYGWWNGYAFF</sequence>
<name>A0A6G1IKS5_9PLEO</name>